<comment type="subunit">
    <text evidence="1">Homotetramer.</text>
</comment>
<feature type="binding site" evidence="1">
    <location>
        <position position="100"/>
    </location>
    <ligand>
        <name>FAD</name>
        <dbReference type="ChEBI" id="CHEBI:57692"/>
        <note>ligand shared between neighboring subunits</note>
    </ligand>
</feature>
<dbReference type="EMBL" id="VKQA01000002">
    <property type="protein sequence ID" value="MDR4250736.1"/>
    <property type="molecule type" value="Genomic_DNA"/>
</dbReference>
<dbReference type="GO" id="GO:0050660">
    <property type="term" value="F:flavin adenine dinucleotide binding"/>
    <property type="evidence" value="ECO:0007669"/>
    <property type="project" value="UniProtKB-UniRule"/>
</dbReference>
<comment type="pathway">
    <text evidence="1">Pyrimidine metabolism; dTTP biosynthesis.</text>
</comment>
<evidence type="ECO:0000313" key="2">
    <source>
        <dbReference type="EMBL" id="MDR4250736.1"/>
    </source>
</evidence>
<dbReference type="GO" id="GO:0006235">
    <property type="term" value="P:dTTP biosynthetic process"/>
    <property type="evidence" value="ECO:0007669"/>
    <property type="project" value="UniProtKB-UniRule"/>
</dbReference>
<keyword evidence="1" id="KW-0285">Flavoprotein</keyword>
<comment type="function">
    <text evidence="1">Catalyzes the reductive methylation of 2'-deoxyuridine-5'-monophosphate (dUMP) to 2'-deoxythymidine-5'-monophosphate (dTMP) while utilizing 5,10-methylenetetrahydrofolate (mTHF) as the methyl donor, and NADPH and FADH(2) as the reductant.</text>
</comment>
<dbReference type="GO" id="GO:0032259">
    <property type="term" value="P:methylation"/>
    <property type="evidence" value="ECO:0007669"/>
    <property type="project" value="UniProtKB-KW"/>
</dbReference>
<keyword evidence="1" id="KW-0545">Nucleotide biosynthesis</keyword>
<reference evidence="2" key="1">
    <citation type="submission" date="2019-07" db="EMBL/GenBank/DDBJ databases">
        <title>Phylogenomic Reclassification of ATCC Bacillus Strains and Various Taxa within the Genus Bacillus.</title>
        <authorList>
            <person name="Riojas M.A."/>
            <person name="Frank A.M."/>
            <person name="Fenn S.L."/>
            <person name="King S."/>
            <person name="Brower S."/>
            <person name="Hazbon M.H."/>
        </authorList>
    </citation>
    <scope>NUCLEOTIDE SEQUENCE</scope>
    <source>
        <strain evidence="2">ATCC 27142</strain>
    </source>
</reference>
<comment type="similarity">
    <text evidence="1">Belongs to the thymidylate synthase ThyX family.</text>
</comment>
<dbReference type="CDD" id="cd20175">
    <property type="entry name" value="ThyX"/>
    <property type="match status" value="1"/>
</dbReference>
<dbReference type="GO" id="GO:0070402">
    <property type="term" value="F:NADPH binding"/>
    <property type="evidence" value="ECO:0007669"/>
    <property type="project" value="TreeGrafter"/>
</dbReference>
<feature type="binding site" evidence="1">
    <location>
        <begin position="121"/>
        <end position="124"/>
    </location>
    <ligand>
        <name>dUMP</name>
        <dbReference type="ChEBI" id="CHEBI:246422"/>
        <note>ligand shared between dimeric partners</note>
    </ligand>
</feature>
<dbReference type="SUPFAM" id="SSF69796">
    <property type="entry name" value="Thymidylate synthase-complementing protein Thy1"/>
    <property type="match status" value="1"/>
</dbReference>
<feature type="binding site" evidence="1">
    <location>
        <begin position="228"/>
        <end position="230"/>
    </location>
    <ligand>
        <name>FAD</name>
        <dbReference type="ChEBI" id="CHEBI:57692"/>
        <note>ligand shared between neighboring subunits</note>
    </ligand>
</feature>
<dbReference type="PANTHER" id="PTHR34934:SF1">
    <property type="entry name" value="FLAVIN-DEPENDENT THYMIDYLATE SYNTHASE"/>
    <property type="match status" value="1"/>
</dbReference>
<dbReference type="PROSITE" id="PS51331">
    <property type="entry name" value="THYX"/>
    <property type="match status" value="1"/>
</dbReference>
<dbReference type="InterPro" id="IPR036098">
    <property type="entry name" value="Thymidylate_synthase_ThyX_sf"/>
</dbReference>
<feature type="binding site" description="in other chain" evidence="1">
    <location>
        <position position="212"/>
    </location>
    <ligand>
        <name>dUMP</name>
        <dbReference type="ChEBI" id="CHEBI:246422"/>
        <note>ligand shared between dimeric partners</note>
    </ligand>
</feature>
<feature type="active site" description="Involved in ionization of N3 of dUMP, leading to its activation" evidence="1">
    <location>
        <position position="239"/>
    </location>
</feature>
<proteinExistence type="inferred from homology"/>
<keyword evidence="1" id="KW-0274">FAD</keyword>
<comment type="catalytic activity">
    <reaction evidence="1">
        <text>dUMP + (6R)-5,10-methylene-5,6,7,8-tetrahydrofolate + NADPH + H(+) = dTMP + (6S)-5,6,7,8-tetrahydrofolate + NADP(+)</text>
        <dbReference type="Rhea" id="RHEA:29043"/>
        <dbReference type="ChEBI" id="CHEBI:15378"/>
        <dbReference type="ChEBI" id="CHEBI:15636"/>
        <dbReference type="ChEBI" id="CHEBI:57453"/>
        <dbReference type="ChEBI" id="CHEBI:57783"/>
        <dbReference type="ChEBI" id="CHEBI:58349"/>
        <dbReference type="ChEBI" id="CHEBI:63528"/>
        <dbReference type="ChEBI" id="CHEBI:246422"/>
        <dbReference type="EC" id="2.1.1.148"/>
    </reaction>
</comment>
<protein>
    <recommendedName>
        <fullName evidence="1">Flavin-dependent thymidylate synthase</fullName>
        <shortName evidence="1">FDTS</shortName>
        <ecNumber evidence="1">2.1.1.148</ecNumber>
    </recommendedName>
    <alternativeName>
        <fullName evidence="1">FAD-dependent thymidylate synthase</fullName>
    </alternativeName>
    <alternativeName>
        <fullName evidence="1">Thymidylate synthase ThyX</fullName>
        <shortName evidence="1">TS</shortName>
        <shortName evidence="1">TSase</shortName>
    </alternativeName>
</protein>
<evidence type="ECO:0000313" key="3">
    <source>
        <dbReference type="Proteomes" id="UP001182042"/>
    </source>
</evidence>
<keyword evidence="1 2" id="KW-0808">Transferase</keyword>
<comment type="caution">
    <text evidence="2">The sequence shown here is derived from an EMBL/GenBank/DDBJ whole genome shotgun (WGS) entry which is preliminary data.</text>
</comment>
<dbReference type="NCBIfam" id="TIGR02170">
    <property type="entry name" value="thyX"/>
    <property type="match status" value="1"/>
</dbReference>
<keyword evidence="1" id="KW-0521">NADP</keyword>
<feature type="binding site" evidence="1">
    <location>
        <begin position="124"/>
        <end position="126"/>
    </location>
    <ligand>
        <name>FAD</name>
        <dbReference type="ChEBI" id="CHEBI:57692"/>
        <note>ligand shared between neighboring subunits</note>
    </ligand>
</feature>
<dbReference type="AlphaFoldDB" id="A0AAE3WKY2"/>
<dbReference type="Gene3D" id="3.30.1360.170">
    <property type="match status" value="1"/>
</dbReference>
<dbReference type="HAMAP" id="MF_01408">
    <property type="entry name" value="ThyX"/>
    <property type="match status" value="1"/>
</dbReference>
<dbReference type="GO" id="GO:0006231">
    <property type="term" value="P:dTMP biosynthetic process"/>
    <property type="evidence" value="ECO:0007669"/>
    <property type="project" value="UniProtKB-UniRule"/>
</dbReference>
<dbReference type="PANTHER" id="PTHR34934">
    <property type="entry name" value="FLAVIN-DEPENDENT THYMIDYLATE SYNTHASE"/>
    <property type="match status" value="1"/>
</dbReference>
<dbReference type="GO" id="GO:0004799">
    <property type="term" value="F:thymidylate synthase activity"/>
    <property type="evidence" value="ECO:0007669"/>
    <property type="project" value="TreeGrafter"/>
</dbReference>
<evidence type="ECO:0000256" key="1">
    <source>
        <dbReference type="HAMAP-Rule" id="MF_01408"/>
    </source>
</evidence>
<dbReference type="Pfam" id="PF02511">
    <property type="entry name" value="Thy1"/>
    <property type="match status" value="1"/>
</dbReference>
<feature type="binding site" evidence="1">
    <location>
        <position position="239"/>
    </location>
    <ligand>
        <name>dUMP</name>
        <dbReference type="ChEBI" id="CHEBI:246422"/>
        <note>ligand shared between dimeric partners</note>
    </ligand>
</feature>
<sequence>MNVQLLAHTQLSDKFYRSLDYGNYDVFLGRCDGNHFDDFGATDGQAVALSAIRTCYSANKPSEIVAREGAKYFGSKASDGGSGTDADRLFRQIVASKHTSTLEHLTFTFAIEGVSRALLAQLTRHRAGFSFSVQSQRYVRMGSGDRSGGFDYVVPEKVANSAYEDNNDFFDPENGHTTETYSPQIAFSNAMEYLQDVYDDLREMGVTAEDARAVLPQAAATNLVMTVNLRALLDFYAKRRKGNGAQAEIADLAEALRREVVEVEPWTAQFFEGVSASV</sequence>
<name>A0AAE3WKY2_BACPU</name>
<organism evidence="2 3">
    <name type="scientific">Bacillus pumilus</name>
    <name type="common">Bacillus mesentericus</name>
    <dbReference type="NCBI Taxonomy" id="1408"/>
    <lineage>
        <taxon>Bacteria</taxon>
        <taxon>Bacillati</taxon>
        <taxon>Bacillota</taxon>
        <taxon>Bacilli</taxon>
        <taxon>Bacillales</taxon>
        <taxon>Bacillaceae</taxon>
        <taxon>Bacillus</taxon>
    </lineage>
</organism>
<keyword evidence="1 2" id="KW-0489">Methyltransferase</keyword>
<gene>
    <name evidence="1 2" type="primary">thyX</name>
    <name evidence="2" type="ORF">FO508_10315</name>
</gene>
<dbReference type="InterPro" id="IPR003669">
    <property type="entry name" value="Thymidylate_synthase_ThyX"/>
</dbReference>
<accession>A0AAE3WKY2</accession>
<dbReference type="Proteomes" id="UP001182042">
    <property type="component" value="Unassembled WGS sequence"/>
</dbReference>
<dbReference type="GO" id="GO:0050797">
    <property type="term" value="F:thymidylate synthase (FAD) activity"/>
    <property type="evidence" value="ECO:0007669"/>
    <property type="project" value="UniProtKB-UniRule"/>
</dbReference>
<comment type="cofactor">
    <cofactor evidence="1">
        <name>FAD</name>
        <dbReference type="ChEBI" id="CHEBI:57692"/>
    </cofactor>
    <text evidence="1">Binds 4 FAD per tetramer. Each FAD binding site is formed by three monomers.</text>
</comment>
<comment type="caution">
    <text evidence="1">Lacks conserved residue(s) required for the propagation of feature annotation.</text>
</comment>
<feature type="binding site" description="in other chain" evidence="1">
    <location>
        <begin position="135"/>
        <end position="137"/>
    </location>
    <ligand>
        <name>dUMP</name>
        <dbReference type="ChEBI" id="CHEBI:246422"/>
        <note>ligand shared between dimeric partners</note>
    </ligand>
</feature>
<dbReference type="EC" id="2.1.1.148" evidence="1"/>